<feature type="region of interest" description="Disordered" evidence="12">
    <location>
        <begin position="1"/>
        <end position="37"/>
    </location>
</feature>
<organism evidence="16 17">
    <name type="scientific">Mycena venus</name>
    <dbReference type="NCBI Taxonomy" id="2733690"/>
    <lineage>
        <taxon>Eukaryota</taxon>
        <taxon>Fungi</taxon>
        <taxon>Dikarya</taxon>
        <taxon>Basidiomycota</taxon>
        <taxon>Agaricomycotina</taxon>
        <taxon>Agaricomycetes</taxon>
        <taxon>Agaricomycetidae</taxon>
        <taxon>Agaricales</taxon>
        <taxon>Marasmiineae</taxon>
        <taxon>Mycenaceae</taxon>
        <taxon>Mycena</taxon>
    </lineage>
</organism>
<evidence type="ECO:0000256" key="10">
    <source>
        <dbReference type="RuleBase" id="RU365068"/>
    </source>
</evidence>
<dbReference type="PROSITE" id="PS51192">
    <property type="entry name" value="HELICASE_ATP_BIND_1"/>
    <property type="match status" value="1"/>
</dbReference>
<evidence type="ECO:0000259" key="15">
    <source>
        <dbReference type="PROSITE" id="PS51195"/>
    </source>
</evidence>
<dbReference type="CDD" id="cd18787">
    <property type="entry name" value="SF2_C_DEAD"/>
    <property type="match status" value="1"/>
</dbReference>
<keyword evidence="17" id="KW-1185">Reference proteome</keyword>
<dbReference type="SMART" id="SM00487">
    <property type="entry name" value="DEXDc"/>
    <property type="match status" value="1"/>
</dbReference>
<dbReference type="PROSITE" id="PS51195">
    <property type="entry name" value="Q_MOTIF"/>
    <property type="match status" value="1"/>
</dbReference>
<sequence length="725" mass="80959">MARQDPPILAGSKRRLQDNSSARKRSKTRHKTADALPWKVVKRPAETGMGGDDGILELEEVDDVEVIYEDTEAGRVVTFNVVNSEPVEKDSESQSSEDDVSDASPDEAVPVPEPFDSINLLPNWHTYSLHPQLLRVLHSKEFLSPTPIQAAAIPFAMSDRDVVGVAQTGSGKTLAYGLPILHRLLSCARPSKAKRKLGALILAPTRELALQVSSHLNACLNVVEGADNKKTKKKNEQPTAPRSPPLVSVAAIVGGMSAQKQRRILDRGVDVLVATPGRLWDIMEDDDDLAKQIKNLKFLVLDEADRMIEAGHFAELENILRLTLRESKADQIEPDAEEDAEPVRDGLQTFVFSATLSKDLQRNVKRRSRPQTAGKYHKRDKPASTLDDLLLRLDFRDPEPEIIDLSPQGGVVSTLKESKIECLSADKDVYLYYFLLRYSGRSLVFLSSIDGIRRLMPLTELLNIKAFPLHSQLEQRQRLKNLDRFKSTPNSVLLATDIAARGLDIPAVDHVIHYQIPRSADAYVHRNGRTARAMRKGFSMLMCSPDERRVVRALLGSLGRQESEIAEMSIELSMLDKLKERVQLARQIETTHHKIKKANHDRKWMKETAEALEVELDSDFLSDSDEEKPSNQKRKAKDLKNANLKAELKRLLAQPLVARGVSTRYITSGSRPIVDDLLAGEFNETMVGFKKTEAGNDLVAGKKKKAKSVVSKKPEEEEWHGIEAA</sequence>
<feature type="compositionally biased region" description="Basic and acidic residues" evidence="12">
    <location>
        <begin position="712"/>
        <end position="725"/>
    </location>
</feature>
<dbReference type="InterPro" id="IPR014001">
    <property type="entry name" value="Helicase_ATP-bd"/>
</dbReference>
<comment type="function">
    <text evidence="10">RNA helicase.</text>
</comment>
<comment type="subcellular location">
    <subcellularLocation>
        <location evidence="1">Nucleus</location>
        <location evidence="1">Nucleolus</location>
    </subcellularLocation>
</comment>
<comment type="caution">
    <text evidence="16">The sequence shown here is derived from an EMBL/GenBank/DDBJ whole genome shotgun (WGS) entry which is preliminary data.</text>
</comment>
<feature type="short sequence motif" description="Q motif" evidence="8">
    <location>
        <begin position="122"/>
        <end position="150"/>
    </location>
</feature>
<feature type="compositionally biased region" description="Acidic residues" evidence="12">
    <location>
        <begin position="95"/>
        <end position="105"/>
    </location>
</feature>
<comment type="domain">
    <text evidence="10">The Q motif is unique to and characteristic of the DEAD box family of RNA helicases and controls ATP binding and hydrolysis.</text>
</comment>
<dbReference type="PROSITE" id="PS00039">
    <property type="entry name" value="DEAD_ATP_HELICASE"/>
    <property type="match status" value="1"/>
</dbReference>
<dbReference type="AlphaFoldDB" id="A0A8H6YKD2"/>
<keyword evidence="6 9" id="KW-0067">ATP-binding</keyword>
<dbReference type="EMBL" id="JACAZI010000005">
    <property type="protein sequence ID" value="KAF7360286.1"/>
    <property type="molecule type" value="Genomic_DNA"/>
</dbReference>
<evidence type="ECO:0000256" key="6">
    <source>
        <dbReference type="ARBA" id="ARBA00022840"/>
    </source>
</evidence>
<keyword evidence="5 9" id="KW-0347">Helicase</keyword>
<evidence type="ECO:0000256" key="12">
    <source>
        <dbReference type="SAM" id="MobiDB-lite"/>
    </source>
</evidence>
<evidence type="ECO:0000256" key="1">
    <source>
        <dbReference type="ARBA" id="ARBA00004604"/>
    </source>
</evidence>
<keyword evidence="11" id="KW-0175">Coiled coil</keyword>
<dbReference type="GO" id="GO:0005524">
    <property type="term" value="F:ATP binding"/>
    <property type="evidence" value="ECO:0007669"/>
    <property type="project" value="UniProtKB-UniRule"/>
</dbReference>
<protein>
    <recommendedName>
        <fullName evidence="10">ATP-dependent RNA helicase</fullName>
        <ecNumber evidence="10">3.6.4.13</ecNumber>
    </recommendedName>
</protein>
<keyword evidence="4 9" id="KW-0378">Hydrolase</keyword>
<dbReference type="Pfam" id="PF00271">
    <property type="entry name" value="Helicase_C"/>
    <property type="match status" value="1"/>
</dbReference>
<feature type="domain" description="Helicase C-terminal" evidence="14">
    <location>
        <begin position="428"/>
        <end position="576"/>
    </location>
</feature>
<dbReference type="InterPro" id="IPR000629">
    <property type="entry name" value="RNA-helicase_DEAD-box_CS"/>
</dbReference>
<dbReference type="InterPro" id="IPR011545">
    <property type="entry name" value="DEAD/DEAH_box_helicase_dom"/>
</dbReference>
<feature type="region of interest" description="Disordered" evidence="12">
    <location>
        <begin position="700"/>
        <end position="725"/>
    </location>
</feature>
<accession>A0A8H6YKD2</accession>
<feature type="coiled-coil region" evidence="11">
    <location>
        <begin position="595"/>
        <end position="654"/>
    </location>
</feature>
<dbReference type="OrthoDB" id="4310724at2759"/>
<reference evidence="16" key="1">
    <citation type="submission" date="2020-05" db="EMBL/GenBank/DDBJ databases">
        <title>Mycena genomes resolve the evolution of fungal bioluminescence.</title>
        <authorList>
            <person name="Tsai I.J."/>
        </authorList>
    </citation>
    <scope>NUCLEOTIDE SEQUENCE</scope>
    <source>
        <strain evidence="16">CCC161011</strain>
    </source>
</reference>
<dbReference type="GO" id="GO:0016787">
    <property type="term" value="F:hydrolase activity"/>
    <property type="evidence" value="ECO:0007669"/>
    <property type="project" value="UniProtKB-KW"/>
</dbReference>
<evidence type="ECO:0000313" key="16">
    <source>
        <dbReference type="EMBL" id="KAF7360286.1"/>
    </source>
</evidence>
<dbReference type="GO" id="GO:0003723">
    <property type="term" value="F:RNA binding"/>
    <property type="evidence" value="ECO:0007669"/>
    <property type="project" value="UniProtKB-UniRule"/>
</dbReference>
<feature type="domain" description="DEAD-box RNA helicase Q" evidence="15">
    <location>
        <begin position="122"/>
        <end position="150"/>
    </location>
</feature>
<dbReference type="SMART" id="SM00490">
    <property type="entry name" value="HELICc"/>
    <property type="match status" value="1"/>
</dbReference>
<dbReference type="InterPro" id="IPR014014">
    <property type="entry name" value="RNA_helicase_DEAD_Q_motif"/>
</dbReference>
<dbReference type="Gene3D" id="3.40.50.300">
    <property type="entry name" value="P-loop containing nucleotide triphosphate hydrolases"/>
    <property type="match status" value="2"/>
</dbReference>
<evidence type="ECO:0000313" key="17">
    <source>
        <dbReference type="Proteomes" id="UP000620124"/>
    </source>
</evidence>
<dbReference type="InterPro" id="IPR001650">
    <property type="entry name" value="Helicase_C-like"/>
</dbReference>
<comment type="similarity">
    <text evidence="9">Belongs to the DEAD box helicase family.</text>
</comment>
<evidence type="ECO:0000256" key="7">
    <source>
        <dbReference type="ARBA" id="ARBA00022884"/>
    </source>
</evidence>
<dbReference type="Pfam" id="PF00270">
    <property type="entry name" value="DEAD"/>
    <property type="match status" value="1"/>
</dbReference>
<evidence type="ECO:0000256" key="8">
    <source>
        <dbReference type="PROSITE-ProRule" id="PRU00552"/>
    </source>
</evidence>
<dbReference type="PROSITE" id="PS51194">
    <property type="entry name" value="HELICASE_CTER"/>
    <property type="match status" value="1"/>
</dbReference>
<evidence type="ECO:0000256" key="5">
    <source>
        <dbReference type="ARBA" id="ARBA00022806"/>
    </source>
</evidence>
<comment type="catalytic activity">
    <reaction evidence="10">
        <text>ATP + H2O = ADP + phosphate + H(+)</text>
        <dbReference type="Rhea" id="RHEA:13065"/>
        <dbReference type="ChEBI" id="CHEBI:15377"/>
        <dbReference type="ChEBI" id="CHEBI:15378"/>
        <dbReference type="ChEBI" id="CHEBI:30616"/>
        <dbReference type="ChEBI" id="CHEBI:43474"/>
        <dbReference type="ChEBI" id="CHEBI:456216"/>
        <dbReference type="EC" id="3.6.4.13"/>
    </reaction>
</comment>
<dbReference type="InterPro" id="IPR027417">
    <property type="entry name" value="P-loop_NTPase"/>
</dbReference>
<proteinExistence type="inferred from homology"/>
<feature type="region of interest" description="Disordered" evidence="12">
    <location>
        <begin position="84"/>
        <end position="112"/>
    </location>
</feature>
<dbReference type="GO" id="GO:0003724">
    <property type="term" value="F:RNA helicase activity"/>
    <property type="evidence" value="ECO:0007669"/>
    <property type="project" value="UniProtKB-EC"/>
</dbReference>
<evidence type="ECO:0000256" key="9">
    <source>
        <dbReference type="RuleBase" id="RU000492"/>
    </source>
</evidence>
<feature type="domain" description="Helicase ATP-binding" evidence="13">
    <location>
        <begin position="153"/>
        <end position="374"/>
    </location>
</feature>
<dbReference type="SUPFAM" id="SSF52540">
    <property type="entry name" value="P-loop containing nucleoside triphosphate hydrolases"/>
    <property type="match status" value="1"/>
</dbReference>
<dbReference type="GO" id="GO:0006364">
    <property type="term" value="P:rRNA processing"/>
    <property type="evidence" value="ECO:0007669"/>
    <property type="project" value="UniProtKB-KW"/>
</dbReference>
<keyword evidence="3 9" id="KW-0547">Nucleotide-binding</keyword>
<evidence type="ECO:0000256" key="2">
    <source>
        <dbReference type="ARBA" id="ARBA00022552"/>
    </source>
</evidence>
<dbReference type="GO" id="GO:0005730">
    <property type="term" value="C:nucleolus"/>
    <property type="evidence" value="ECO:0007669"/>
    <property type="project" value="UniProtKB-SubCell"/>
</dbReference>
<evidence type="ECO:0000256" key="4">
    <source>
        <dbReference type="ARBA" id="ARBA00022801"/>
    </source>
</evidence>
<name>A0A8H6YKD2_9AGAR</name>
<evidence type="ECO:0000259" key="13">
    <source>
        <dbReference type="PROSITE" id="PS51192"/>
    </source>
</evidence>
<keyword evidence="7 10" id="KW-0694">RNA-binding</keyword>
<evidence type="ECO:0000256" key="3">
    <source>
        <dbReference type="ARBA" id="ARBA00022741"/>
    </source>
</evidence>
<gene>
    <name evidence="16" type="ORF">MVEN_00758000</name>
</gene>
<dbReference type="PANTHER" id="PTHR24031">
    <property type="entry name" value="RNA HELICASE"/>
    <property type="match status" value="1"/>
</dbReference>
<evidence type="ECO:0000256" key="11">
    <source>
        <dbReference type="SAM" id="Coils"/>
    </source>
</evidence>
<keyword evidence="2" id="KW-0698">rRNA processing</keyword>
<dbReference type="Proteomes" id="UP000620124">
    <property type="component" value="Unassembled WGS sequence"/>
</dbReference>
<evidence type="ECO:0000259" key="14">
    <source>
        <dbReference type="PROSITE" id="PS51194"/>
    </source>
</evidence>
<dbReference type="EC" id="3.6.4.13" evidence="10"/>